<gene>
    <name evidence="3" type="ORF">SOCE26_042120</name>
</gene>
<evidence type="ECO:0000313" key="4">
    <source>
        <dbReference type="Proteomes" id="UP000238348"/>
    </source>
</evidence>
<reference evidence="3 4" key="1">
    <citation type="submission" date="2015-09" db="EMBL/GenBank/DDBJ databases">
        <title>Sorangium comparison.</title>
        <authorList>
            <person name="Zaburannyi N."/>
            <person name="Bunk B."/>
            <person name="Overmann J."/>
            <person name="Mueller R."/>
        </authorList>
    </citation>
    <scope>NUCLEOTIDE SEQUENCE [LARGE SCALE GENOMIC DNA]</scope>
    <source>
        <strain evidence="3 4">So ce26</strain>
    </source>
</reference>
<feature type="region of interest" description="Disordered" evidence="1">
    <location>
        <begin position="312"/>
        <end position="370"/>
    </location>
</feature>
<dbReference type="EMBL" id="CP012673">
    <property type="protein sequence ID" value="AUX42778.1"/>
    <property type="molecule type" value="Genomic_DNA"/>
</dbReference>
<protein>
    <recommendedName>
        <fullName evidence="2">CHAT domain-containing protein</fullName>
    </recommendedName>
</protein>
<feature type="domain" description="CHAT" evidence="2">
    <location>
        <begin position="94"/>
        <end position="308"/>
    </location>
</feature>
<evidence type="ECO:0000259" key="2">
    <source>
        <dbReference type="Pfam" id="PF12770"/>
    </source>
</evidence>
<evidence type="ECO:0000313" key="3">
    <source>
        <dbReference type="EMBL" id="AUX42778.1"/>
    </source>
</evidence>
<organism evidence="3 4">
    <name type="scientific">Sorangium cellulosum</name>
    <name type="common">Polyangium cellulosum</name>
    <dbReference type="NCBI Taxonomy" id="56"/>
    <lineage>
        <taxon>Bacteria</taxon>
        <taxon>Pseudomonadati</taxon>
        <taxon>Myxococcota</taxon>
        <taxon>Polyangia</taxon>
        <taxon>Polyangiales</taxon>
        <taxon>Polyangiaceae</taxon>
        <taxon>Sorangium</taxon>
    </lineage>
</organism>
<name>A0A2L0ETZ3_SORCE</name>
<feature type="compositionally biased region" description="Polar residues" evidence="1">
    <location>
        <begin position="320"/>
        <end position="330"/>
    </location>
</feature>
<sequence length="370" mass="39491">MAIDAPRPHTLVLEMMRTENAGDPYAFRFAEQSYVVRHEDGSTESAVFPWGPEVLDDLDVVQRQRSDPVARQRLGSRLHAFLSSAAWQAHEARIAEAVRGGRPVHITVRSSAAEMYALPWELVPLRSTGQHLGELPGCLIRYEWQPTETAPPDPDPPPEGGRILFAWSASGGAVPAAQHLNALRRACLEGHYPFDEVRDVVPAASLLRLREALAAPGPPVAVLHLLCHGGAVPSDTAAYGLILDPSAPGEAPDVIDASALRQALAPFTRSLRLVVLCACHGGNPGAPGNHLGSLAQALHRIGIPAVVAASGTSRARPARGSTSSPRSAWISSGVAARSRSTRPACGSTGWPTTRPSGCSFPRWSPRRSRR</sequence>
<dbReference type="AlphaFoldDB" id="A0A2L0ETZ3"/>
<evidence type="ECO:0000256" key="1">
    <source>
        <dbReference type="SAM" id="MobiDB-lite"/>
    </source>
</evidence>
<dbReference type="Proteomes" id="UP000238348">
    <property type="component" value="Chromosome"/>
</dbReference>
<dbReference type="OrthoDB" id="5506744at2"/>
<accession>A0A2L0ETZ3</accession>
<proteinExistence type="predicted"/>
<dbReference type="InterPro" id="IPR024983">
    <property type="entry name" value="CHAT_dom"/>
</dbReference>
<dbReference type="Pfam" id="PF12770">
    <property type="entry name" value="CHAT"/>
    <property type="match status" value="1"/>
</dbReference>